<dbReference type="Pfam" id="PF02607">
    <property type="entry name" value="B12-binding_2"/>
    <property type="match status" value="1"/>
</dbReference>
<evidence type="ECO:0000256" key="15">
    <source>
        <dbReference type="ARBA" id="ARBA00022833"/>
    </source>
</evidence>
<evidence type="ECO:0000256" key="20">
    <source>
        <dbReference type="NCBIfam" id="TIGR02082"/>
    </source>
</evidence>
<dbReference type="FunFam" id="1.10.1240.10:FF:000001">
    <property type="entry name" value="Methionine synthase"/>
    <property type="match status" value="1"/>
</dbReference>
<dbReference type="Pfam" id="PF00809">
    <property type="entry name" value="Pterin_bind"/>
    <property type="match status" value="1"/>
</dbReference>
<dbReference type="Gene3D" id="3.20.20.330">
    <property type="entry name" value="Homocysteine-binding-like domain"/>
    <property type="match status" value="1"/>
</dbReference>
<dbReference type="SUPFAM" id="SSF52242">
    <property type="entry name" value="Cobalamin (vitamin B12)-binding domain"/>
    <property type="match status" value="1"/>
</dbReference>
<keyword evidence="11 21" id="KW-0808">Transferase</keyword>
<name>A0A0F6IAF9_LEPIR</name>
<evidence type="ECO:0000256" key="23">
    <source>
        <dbReference type="PIRSR" id="PIRSR000381-2"/>
    </source>
</evidence>
<feature type="binding site" evidence="23">
    <location>
        <begin position="789"/>
        <end position="793"/>
    </location>
    <ligand>
        <name>methylcob(III)alamin</name>
        <dbReference type="ChEBI" id="CHEBI:28115"/>
    </ligand>
</feature>
<dbReference type="PROSITE" id="PS51337">
    <property type="entry name" value="B12_BINDING_NTER"/>
    <property type="match status" value="1"/>
</dbReference>
<dbReference type="InterPro" id="IPR033706">
    <property type="entry name" value="Met_synthase_B12-bd"/>
</dbReference>
<evidence type="ECO:0000256" key="14">
    <source>
        <dbReference type="ARBA" id="ARBA00022737"/>
    </source>
</evidence>
<evidence type="ECO:0000256" key="13">
    <source>
        <dbReference type="ARBA" id="ARBA00022723"/>
    </source>
</evidence>
<keyword evidence="13 21" id="KW-0479">Metal-binding</keyword>
<comment type="similarity">
    <text evidence="5">Belongs to the vitamin-B12 dependent methionine synthase family.</text>
</comment>
<dbReference type="CDD" id="cd02069">
    <property type="entry name" value="methionine_synthase_B12_BD"/>
    <property type="match status" value="1"/>
</dbReference>
<dbReference type="InterPro" id="IPR037010">
    <property type="entry name" value="VitB12-dep_Met_synth_activ_sf"/>
</dbReference>
<dbReference type="Pfam" id="PF02574">
    <property type="entry name" value="S-methyl_trans"/>
    <property type="match status" value="1"/>
</dbReference>
<dbReference type="InterPro" id="IPR050554">
    <property type="entry name" value="Met_Synthase/Corrinoid"/>
</dbReference>
<keyword evidence="9 21" id="KW-0028">Amino-acid biosynthesis</keyword>
<sequence length="1270" mass="141673">MYKSRILEYKVILFFLNYQRSLSMVYKVQNYTNPSSKELLSLLEKQILVIDGAMGTMIQRFSLQEEDFRGEILKNHLHPLKGNNELLCLTRPDVIESIHLKFLEAGANIVETNTFSSNQISQGDYKTEFLVADLNKAAVVCARNAITKFQKTNPDHPCLIAGAIGPTTKTATLSPDVNNPAFRAVTFDDLVATFYEQARALVESGVDLLLPETNIDTLNLKAAIFAIEQVFEDLQVRIPVCLSVTITDASGRTLSGQTVEAFYNSIAHCNPLSVGINCALGADEMRPYIEELARVSPCYISCYPNAGLPNAFGGYDQTPEEFGKYIQEFASSGWLNIAGGCCGTTPEHIEAAAKAVRGKKPRILPKIEEVTRLSGLEPLNITPDKGFLLVGERTNVTGSPKFKKLIIEGNFEEAVSVALQQVEAGANIIDINFDEALLDGEASMRHFLNLIAGEPDIAKVPFMIDSSKWSVLEEGLKCIQGKPILNSISLKEGEDKFLEYAKKIQRYGASAIVMAFDEQGQAATKEDKVRICKRAYDLLVTKANFSPTDIIFDPNILTVATGIEEHNNYAVDFIEAVREIKKLCPGAKVSGGLSNVSFSFRGNNPVREAMHSVFLYYAIQAGMDMAIVNAGMLAVYEEIPKDLLEYVEDVILNRRPDATERLVEFAESVKSTGDKTEKKEEAWREGTSVEERLSHALVKGIVEYIDQDTEEARLKYGRPLTVIEGPLMDGMKIVGELFGAGKMFLPQVVKSARVMKKSVAYLLPFMEEEKNQIENSTARPKFLIATVKGDVHDIGKNIVGVVLACNNYEVIDLGVMVPPDKILEEAKKHNVSIIGLSGLITPSLDEMVHVASEMKRIGLEIPLLIGGATTSSAHTAVKIAPVYDHPVVHVVDASRVVNVVNQLLHPDLHEAYSQKVKEDQKIARENYFNTRAERKLISLEQARENRDPIDWSTTVIDKPSFIGIKVFDEKISLETLVPFIDWTPFFTAWELKGRYPAILESETIGKQARELFADAQKLMKTIITGKLFRTKGVIGIFPANSVRDDIFVYEDENCSKLLTVFHTLRQQIQKQDETEPNYCLADYVAPKESGRVDYIGGFAVTAGHGVEEFAKEFENNQDDYNSIMAKALGDRFAEAFAEYMHYKVRKEYWGYDKNENLSPEDLIREKYRGIRPAAGYPASPDHTEKRALFDLLQVEKNTGITLTEHFAMWPASSVSGLYFAHPKSKYFAVAKINRDQVEDYAKRKEMSVEVVERWLAPNLSYDPLAVSAVR</sequence>
<comment type="cofactor">
    <cofactor evidence="3 21 22">
        <name>methylcob(III)alamin</name>
        <dbReference type="ChEBI" id="CHEBI:28115"/>
    </cofactor>
</comment>
<evidence type="ECO:0000256" key="9">
    <source>
        <dbReference type="ARBA" id="ARBA00022605"/>
    </source>
</evidence>
<dbReference type="NCBIfam" id="TIGR02082">
    <property type="entry name" value="metH"/>
    <property type="match status" value="1"/>
</dbReference>
<feature type="domain" description="AdoMet activation" evidence="27">
    <location>
        <begin position="930"/>
        <end position="1264"/>
    </location>
</feature>
<dbReference type="SUPFAM" id="SSF56507">
    <property type="entry name" value="Methionine synthase activation domain-like"/>
    <property type="match status" value="1"/>
</dbReference>
<reference evidence="30 31" key="1">
    <citation type="submission" date="2013-01" db="EMBL/GenBank/DDBJ databases">
        <authorList>
            <person name="Harkins D.M."/>
            <person name="Durkin A.S."/>
            <person name="Brinkac L.M."/>
            <person name="Haft D.H."/>
            <person name="Selengut J.D."/>
            <person name="Sanka R."/>
            <person name="DePew J."/>
            <person name="Purushe J."/>
            <person name="Peacock S.J."/>
            <person name="Thaipadungpanit J."/>
            <person name="Wuthiekanun V.W."/>
            <person name="Day N.P."/>
            <person name="Vinetz J.M."/>
            <person name="Sutton G.G."/>
            <person name="Nierman W.C."/>
            <person name="Fouts D.E."/>
        </authorList>
    </citation>
    <scope>NUCLEOTIDE SEQUENCE [LARGE SCALE GENOMIC DNA]</scope>
    <source>
        <strain evidence="30 31">FPW1039</strain>
    </source>
</reference>
<dbReference type="InterPro" id="IPR004223">
    <property type="entry name" value="VitB12-dep_Met_synth_activ_dom"/>
</dbReference>
<comment type="function">
    <text evidence="18 21">Catalyzes the transfer of a methyl group from methyl-cobalamin to homocysteine, yielding enzyme-bound cob(I)alamin and methionine. Subsequently, remethylates the cofactor using methyltetrahydrofolate.</text>
</comment>
<feature type="binding site" evidence="23">
    <location>
        <begin position="1226"/>
        <end position="1227"/>
    </location>
    <ligand>
        <name>S-adenosyl-L-methionine</name>
        <dbReference type="ChEBI" id="CHEBI:59789"/>
    </ligand>
</feature>
<feature type="domain" description="Pterin-binding" evidence="26">
    <location>
        <begin position="387"/>
        <end position="652"/>
    </location>
</feature>
<dbReference type="CDD" id="cd00740">
    <property type="entry name" value="MeTr"/>
    <property type="match status" value="1"/>
</dbReference>
<keyword evidence="12 21" id="KW-0949">S-adenosyl-L-methionine</keyword>
<dbReference type="EMBL" id="AKWR02000190">
    <property type="protein sequence ID" value="EMJ35034.1"/>
    <property type="molecule type" value="Genomic_DNA"/>
</dbReference>
<dbReference type="UniPathway" id="UPA00051">
    <property type="reaction ID" value="UER00081"/>
</dbReference>
<feature type="binding site" evidence="23">
    <location>
        <position position="724"/>
    </location>
    <ligand>
        <name>methylcob(III)alamin</name>
        <dbReference type="ChEBI" id="CHEBI:28115"/>
    </ligand>
</feature>
<dbReference type="InterPro" id="IPR006158">
    <property type="entry name" value="Cobalamin-bd"/>
</dbReference>
<keyword evidence="16 21" id="KW-0486">Methionine biosynthesis</keyword>
<evidence type="ECO:0000256" key="5">
    <source>
        <dbReference type="ARBA" id="ARBA00010398"/>
    </source>
</evidence>
<feature type="binding site" evidence="22 24">
    <location>
        <position position="341"/>
    </location>
    <ligand>
        <name>Zn(2+)</name>
        <dbReference type="ChEBI" id="CHEBI:29105"/>
    </ligand>
</feature>
<evidence type="ECO:0000313" key="30">
    <source>
        <dbReference type="EMBL" id="EMJ35034.1"/>
    </source>
</evidence>
<feature type="binding site" description="axial binding residue" evidence="22">
    <location>
        <position position="792"/>
    </location>
    <ligand>
        <name>methylcob(III)alamin</name>
        <dbReference type="ChEBI" id="CHEBI:28115"/>
    </ligand>
    <ligandPart>
        <name>Co</name>
        <dbReference type="ChEBI" id="CHEBI:27638"/>
    </ligandPart>
</feature>
<keyword evidence="10 21" id="KW-0846">Cobalamin</keyword>
<keyword evidence="8 21" id="KW-0489">Methyltransferase</keyword>
<evidence type="ECO:0000256" key="1">
    <source>
        <dbReference type="ARBA" id="ARBA00001700"/>
    </source>
</evidence>
<feature type="domain" description="B12-binding N-terminal" evidence="29">
    <location>
        <begin position="680"/>
        <end position="774"/>
    </location>
</feature>
<evidence type="ECO:0000256" key="22">
    <source>
        <dbReference type="PIRSR" id="PIRSR000381-1"/>
    </source>
</evidence>
<evidence type="ECO:0000256" key="17">
    <source>
        <dbReference type="ARBA" id="ARBA00023285"/>
    </source>
</evidence>
<dbReference type="Pfam" id="PF02310">
    <property type="entry name" value="B12-binding"/>
    <property type="match status" value="1"/>
</dbReference>
<dbReference type="InterPro" id="IPR003726">
    <property type="entry name" value="HCY_dom"/>
</dbReference>
<organism evidence="30 31">
    <name type="scientific">Leptospira interrogans str. FPW1039</name>
    <dbReference type="NCBI Taxonomy" id="1193040"/>
    <lineage>
        <taxon>Bacteria</taxon>
        <taxon>Pseudomonadati</taxon>
        <taxon>Spirochaetota</taxon>
        <taxon>Spirochaetia</taxon>
        <taxon>Leptospirales</taxon>
        <taxon>Leptospiraceae</taxon>
        <taxon>Leptospira</taxon>
    </lineage>
</organism>
<evidence type="ECO:0000256" key="12">
    <source>
        <dbReference type="ARBA" id="ARBA00022691"/>
    </source>
</evidence>
<feature type="binding site" evidence="23">
    <location>
        <position position="1171"/>
    </location>
    <ligand>
        <name>S-adenosyl-L-methionine</name>
        <dbReference type="ChEBI" id="CHEBI:59789"/>
    </ligand>
</feature>
<dbReference type="PROSITE" id="PS50974">
    <property type="entry name" value="ADOMET_ACTIVATION"/>
    <property type="match status" value="1"/>
</dbReference>
<dbReference type="InterPro" id="IPR036589">
    <property type="entry name" value="HCY_dom_sf"/>
</dbReference>
<dbReference type="PANTHER" id="PTHR45833:SF1">
    <property type="entry name" value="METHIONINE SYNTHASE"/>
    <property type="match status" value="1"/>
</dbReference>
<dbReference type="InterPro" id="IPR011822">
    <property type="entry name" value="MetH"/>
</dbReference>
<dbReference type="Gene3D" id="1.10.288.10">
    <property type="entry name" value="Cobalamin-dependent Methionine Synthase, domain 2"/>
    <property type="match status" value="1"/>
</dbReference>
<dbReference type="Proteomes" id="UP000012164">
    <property type="component" value="Unassembled WGS sequence"/>
</dbReference>
<feature type="binding site" evidence="23">
    <location>
        <position position="841"/>
    </location>
    <ligand>
        <name>methylcob(III)alamin</name>
        <dbReference type="ChEBI" id="CHEBI:28115"/>
    </ligand>
</feature>
<keyword evidence="17 21" id="KW-0170">Cobalt</keyword>
<comment type="domain">
    <text evidence="21">Modular enzyme with four functionally distinct domains. The isolated Hcy-binding domain catalyzes methyl transfer from free methylcobalamin to homocysteine. The Hcy-binding domain in association with the pterin-binding domain catalyzes the methylation of cob(I)alamin by methyltetrahydrofolate and the methylation of homocysteine. The B12-binding domain binds the cofactor. The AdoMet activation domain binds S-adenosyl-L-methionine. Under aerobic conditions cob(I)alamin can be converted to inactive cob(II)alamin. Reductive methylation by S-adenosyl-L-methionine and flavodoxin regenerates methylcobalamin.</text>
</comment>
<dbReference type="Gene3D" id="3.40.50.280">
    <property type="entry name" value="Cobalamin-binding domain"/>
    <property type="match status" value="1"/>
</dbReference>
<dbReference type="EC" id="2.1.1.13" evidence="6 20"/>
<evidence type="ECO:0000259" key="27">
    <source>
        <dbReference type="PROSITE" id="PS50974"/>
    </source>
</evidence>
<dbReference type="GO" id="GO:0031419">
    <property type="term" value="F:cobalamin binding"/>
    <property type="evidence" value="ECO:0007669"/>
    <property type="project" value="UniProtKB-UniRule"/>
</dbReference>
<dbReference type="AlphaFoldDB" id="A0A0F6IAF9"/>
<dbReference type="GO" id="GO:0005829">
    <property type="term" value="C:cytosol"/>
    <property type="evidence" value="ECO:0007669"/>
    <property type="project" value="TreeGrafter"/>
</dbReference>
<evidence type="ECO:0000256" key="21">
    <source>
        <dbReference type="PIRNR" id="PIRNR000381"/>
    </source>
</evidence>
<comment type="cofactor">
    <cofactor evidence="2 21 24">
        <name>Zn(2+)</name>
        <dbReference type="ChEBI" id="CHEBI:29105"/>
    </cofactor>
</comment>
<evidence type="ECO:0000256" key="16">
    <source>
        <dbReference type="ARBA" id="ARBA00023167"/>
    </source>
</evidence>
<gene>
    <name evidence="30" type="primary">metH</name>
    <name evidence="30" type="ORF">LEP1GSC079_4377</name>
</gene>
<dbReference type="Gene3D" id="3.10.196.10">
    <property type="entry name" value="Vitamin B12-dependent methionine synthase, activation domain"/>
    <property type="match status" value="1"/>
</dbReference>
<evidence type="ECO:0000256" key="24">
    <source>
        <dbReference type="PROSITE-ProRule" id="PRU00333"/>
    </source>
</evidence>
<dbReference type="SUPFAM" id="SSF47644">
    <property type="entry name" value="Methionine synthase domain"/>
    <property type="match status" value="1"/>
</dbReference>
<comment type="catalytic activity">
    <reaction evidence="1 21">
        <text>(6S)-5-methyl-5,6,7,8-tetrahydrofolate + L-homocysteine = (6S)-5,6,7,8-tetrahydrofolate + L-methionine</text>
        <dbReference type="Rhea" id="RHEA:11172"/>
        <dbReference type="ChEBI" id="CHEBI:18608"/>
        <dbReference type="ChEBI" id="CHEBI:57453"/>
        <dbReference type="ChEBI" id="CHEBI:57844"/>
        <dbReference type="ChEBI" id="CHEBI:58199"/>
        <dbReference type="EC" id="2.1.1.13"/>
    </reaction>
</comment>
<evidence type="ECO:0000259" key="28">
    <source>
        <dbReference type="PROSITE" id="PS51332"/>
    </source>
</evidence>
<feature type="binding site" evidence="23">
    <location>
        <position position="837"/>
    </location>
    <ligand>
        <name>methylcob(III)alamin</name>
        <dbReference type="ChEBI" id="CHEBI:28115"/>
    </ligand>
</feature>
<dbReference type="InterPro" id="IPR000489">
    <property type="entry name" value="Pterin-binding_dom"/>
</dbReference>
<dbReference type="FunFam" id="3.40.50.280:FF:000001">
    <property type="entry name" value="Methionine synthase"/>
    <property type="match status" value="1"/>
</dbReference>
<dbReference type="SMART" id="SM01018">
    <property type="entry name" value="B12-binding_2"/>
    <property type="match status" value="1"/>
</dbReference>
<comment type="caution">
    <text evidence="30">The sequence shown here is derived from an EMBL/GenBank/DDBJ whole genome shotgun (WGS) entry which is preliminary data.</text>
</comment>
<evidence type="ECO:0000256" key="8">
    <source>
        <dbReference type="ARBA" id="ARBA00022603"/>
    </source>
</evidence>
<dbReference type="SUPFAM" id="SSF51717">
    <property type="entry name" value="Dihydropteroate synthetase-like"/>
    <property type="match status" value="1"/>
</dbReference>
<dbReference type="NCBIfam" id="NF007024">
    <property type="entry name" value="PRK09490.1"/>
    <property type="match status" value="1"/>
</dbReference>
<dbReference type="Pfam" id="PF02965">
    <property type="entry name" value="Met_synt_B12"/>
    <property type="match status" value="1"/>
</dbReference>
<dbReference type="InterPro" id="IPR011005">
    <property type="entry name" value="Dihydropteroate_synth-like_sf"/>
</dbReference>
<evidence type="ECO:0000256" key="3">
    <source>
        <dbReference type="ARBA" id="ARBA00001956"/>
    </source>
</evidence>
<feature type="binding site" evidence="23">
    <location>
        <position position="981"/>
    </location>
    <ligand>
        <name>S-adenosyl-L-methionine</name>
        <dbReference type="ChEBI" id="CHEBI:59789"/>
    </ligand>
</feature>
<evidence type="ECO:0000256" key="7">
    <source>
        <dbReference type="ARBA" id="ARBA00013998"/>
    </source>
</evidence>
<dbReference type="GO" id="GO:0008270">
    <property type="term" value="F:zinc ion binding"/>
    <property type="evidence" value="ECO:0007669"/>
    <property type="project" value="UniProtKB-UniRule"/>
</dbReference>
<evidence type="ECO:0000256" key="19">
    <source>
        <dbReference type="ARBA" id="ARBA00031040"/>
    </source>
</evidence>
<keyword evidence="14" id="KW-0677">Repeat</keyword>
<feature type="domain" description="Hcy-binding" evidence="25">
    <location>
        <begin position="36"/>
        <end position="356"/>
    </location>
</feature>
<dbReference type="FunFam" id="3.20.20.20:FF:000002">
    <property type="entry name" value="Methionine synthase"/>
    <property type="match status" value="1"/>
</dbReference>
<evidence type="ECO:0000256" key="6">
    <source>
        <dbReference type="ARBA" id="ARBA00012032"/>
    </source>
</evidence>
<dbReference type="GO" id="GO:0032259">
    <property type="term" value="P:methylation"/>
    <property type="evidence" value="ECO:0007669"/>
    <property type="project" value="UniProtKB-KW"/>
</dbReference>
<evidence type="ECO:0000259" key="29">
    <source>
        <dbReference type="PROSITE" id="PS51337"/>
    </source>
</evidence>
<dbReference type="PIRSF" id="PIRSF000381">
    <property type="entry name" value="MetH"/>
    <property type="match status" value="1"/>
</dbReference>
<comment type="pathway">
    <text evidence="4 21">Amino-acid biosynthesis; L-methionine biosynthesis via de novo pathway; L-methionine from L-homocysteine (MetH route): step 1/1.</text>
</comment>
<dbReference type="GO" id="GO:0046653">
    <property type="term" value="P:tetrahydrofolate metabolic process"/>
    <property type="evidence" value="ECO:0007669"/>
    <property type="project" value="TreeGrafter"/>
</dbReference>
<dbReference type="SUPFAM" id="SSF82282">
    <property type="entry name" value="Homocysteine S-methyltransferase"/>
    <property type="match status" value="1"/>
</dbReference>
<dbReference type="InterPro" id="IPR036724">
    <property type="entry name" value="Cobalamin-bd_sf"/>
</dbReference>
<dbReference type="GO" id="GO:0008705">
    <property type="term" value="F:methionine synthase activity"/>
    <property type="evidence" value="ECO:0007669"/>
    <property type="project" value="UniProtKB-UniRule"/>
</dbReference>
<evidence type="ECO:0000256" key="18">
    <source>
        <dbReference type="ARBA" id="ARBA00025552"/>
    </source>
</evidence>
<evidence type="ECO:0000256" key="11">
    <source>
        <dbReference type="ARBA" id="ARBA00022679"/>
    </source>
</evidence>
<dbReference type="Gene3D" id="3.20.20.20">
    <property type="entry name" value="Dihydropteroate synthase-like"/>
    <property type="match status" value="1"/>
</dbReference>
<dbReference type="Gene3D" id="1.10.1240.10">
    <property type="entry name" value="Methionine synthase domain"/>
    <property type="match status" value="1"/>
</dbReference>
<evidence type="ECO:0000256" key="2">
    <source>
        <dbReference type="ARBA" id="ARBA00001947"/>
    </source>
</evidence>
<dbReference type="PROSITE" id="PS50972">
    <property type="entry name" value="PTERIN_BINDING"/>
    <property type="match status" value="1"/>
</dbReference>
<keyword evidence="15 21" id="KW-0862">Zinc</keyword>
<evidence type="ECO:0000259" key="25">
    <source>
        <dbReference type="PROSITE" id="PS50970"/>
    </source>
</evidence>
<feature type="binding site" evidence="22 24">
    <location>
        <position position="342"/>
    </location>
    <ligand>
        <name>Zn(2+)</name>
        <dbReference type="ChEBI" id="CHEBI:29105"/>
    </ligand>
</feature>
<dbReference type="PROSITE" id="PS50970">
    <property type="entry name" value="HCY"/>
    <property type="match status" value="1"/>
</dbReference>
<evidence type="ECO:0000256" key="10">
    <source>
        <dbReference type="ARBA" id="ARBA00022628"/>
    </source>
</evidence>
<proteinExistence type="inferred from homology"/>
<protein>
    <recommendedName>
        <fullName evidence="7 20">Methionine synthase</fullName>
        <ecNumber evidence="6 20">2.1.1.13</ecNumber>
    </recommendedName>
    <alternativeName>
        <fullName evidence="19 21">5-methyltetrahydrofolate--homocysteine methyltransferase</fullName>
    </alternativeName>
</protein>
<evidence type="ECO:0000313" key="31">
    <source>
        <dbReference type="Proteomes" id="UP000012164"/>
    </source>
</evidence>
<dbReference type="InterPro" id="IPR003759">
    <property type="entry name" value="Cbl-bd_cap"/>
</dbReference>
<dbReference type="PANTHER" id="PTHR45833">
    <property type="entry name" value="METHIONINE SYNTHASE"/>
    <property type="match status" value="1"/>
</dbReference>
<dbReference type="FunFam" id="3.20.20.330:FF:000001">
    <property type="entry name" value="Methionine synthase"/>
    <property type="match status" value="1"/>
</dbReference>
<dbReference type="GO" id="GO:0050667">
    <property type="term" value="P:homocysteine metabolic process"/>
    <property type="evidence" value="ECO:0007669"/>
    <property type="project" value="TreeGrafter"/>
</dbReference>
<dbReference type="PROSITE" id="PS51332">
    <property type="entry name" value="B12_BINDING"/>
    <property type="match status" value="1"/>
</dbReference>
<feature type="domain" description="B12-binding" evidence="28">
    <location>
        <begin position="779"/>
        <end position="914"/>
    </location>
</feature>
<accession>A0A0F6IAF9</accession>
<feature type="binding site" evidence="23">
    <location>
        <position position="893"/>
    </location>
    <ligand>
        <name>methylcob(III)alamin</name>
        <dbReference type="ChEBI" id="CHEBI:28115"/>
    </ligand>
</feature>
<evidence type="ECO:0000256" key="4">
    <source>
        <dbReference type="ARBA" id="ARBA00005178"/>
    </source>
</evidence>
<evidence type="ECO:0000259" key="26">
    <source>
        <dbReference type="PROSITE" id="PS50972"/>
    </source>
</evidence>
<feature type="binding site" evidence="22 24">
    <location>
        <position position="278"/>
    </location>
    <ligand>
        <name>Zn(2+)</name>
        <dbReference type="ChEBI" id="CHEBI:29105"/>
    </ligand>
</feature>
<dbReference type="InterPro" id="IPR036594">
    <property type="entry name" value="Meth_synthase_dom"/>
</dbReference>